<sequence>MFRGSSYHKNVIFGKRTVKDGEVCSLWTLEGRQKVIKGPKRQWIWRSSVRFLERVVAHQHQYLVVQHANGILEHIQGPKTMYVDPVQHVTIKVKDSVDVDSFEVLVVYTEQALGQPSSSKIADAELQNTSPLATSSQVHRRLVHGPTTFTPTANERIQHFAWHQQKAESDLSVSTSSSGSSTPRMPGIEKFTKLSLLQQQQYVTVSDVITSDNVKIAVNLMIFYQCTDVDKMLDATNDPTGDFVNAVCADIMTFASGNTYQSFLEKTSSLSGKEIYPTLMQRAEAVGFCINKVIYRGYQGTDHMQKLHESSVKSRAQLQVSAEEVSQKEKLKTLEEKSRAERAEAQRREEAASQEHIFKMELDKHRHNLELNNRKHEENLRQADEEHQQKLTQAVSIAKEHVNHLSSMKAAGVDITKLVIGQLQAQSRSSASHNPDKVIQIQTGGNFRDIFRNLEAEQDINPTF</sequence>
<dbReference type="Proteomes" id="UP001190700">
    <property type="component" value="Unassembled WGS sequence"/>
</dbReference>
<organism evidence="3 4">
    <name type="scientific">Cymbomonas tetramitiformis</name>
    <dbReference type="NCBI Taxonomy" id="36881"/>
    <lineage>
        <taxon>Eukaryota</taxon>
        <taxon>Viridiplantae</taxon>
        <taxon>Chlorophyta</taxon>
        <taxon>Pyramimonadophyceae</taxon>
        <taxon>Pyramimonadales</taxon>
        <taxon>Pyramimonadaceae</taxon>
        <taxon>Cymbomonas</taxon>
    </lineage>
</organism>
<evidence type="ECO:0000313" key="4">
    <source>
        <dbReference type="Proteomes" id="UP001190700"/>
    </source>
</evidence>
<feature type="domain" description="Band 7" evidence="2">
    <location>
        <begin position="178"/>
        <end position="318"/>
    </location>
</feature>
<dbReference type="InterPro" id="IPR036013">
    <property type="entry name" value="Band_7/SPFH_dom_sf"/>
</dbReference>
<protein>
    <recommendedName>
        <fullName evidence="2">Band 7 domain-containing protein</fullName>
    </recommendedName>
</protein>
<feature type="compositionally biased region" description="Basic and acidic residues" evidence="1">
    <location>
        <begin position="325"/>
        <end position="353"/>
    </location>
</feature>
<evidence type="ECO:0000259" key="2">
    <source>
        <dbReference type="Pfam" id="PF01145"/>
    </source>
</evidence>
<accession>A0AAE0BN07</accession>
<feature type="region of interest" description="Disordered" evidence="1">
    <location>
        <begin position="322"/>
        <end position="353"/>
    </location>
</feature>
<name>A0AAE0BN07_9CHLO</name>
<dbReference type="EMBL" id="LGRX02033869">
    <property type="protein sequence ID" value="KAK3239591.1"/>
    <property type="molecule type" value="Genomic_DNA"/>
</dbReference>
<reference evidence="3 4" key="1">
    <citation type="journal article" date="2015" name="Genome Biol. Evol.">
        <title>Comparative Genomics of a Bacterivorous Green Alga Reveals Evolutionary Causalities and Consequences of Phago-Mixotrophic Mode of Nutrition.</title>
        <authorList>
            <person name="Burns J.A."/>
            <person name="Paasch A."/>
            <person name="Narechania A."/>
            <person name="Kim E."/>
        </authorList>
    </citation>
    <scope>NUCLEOTIDE SEQUENCE [LARGE SCALE GENOMIC DNA]</scope>
    <source>
        <strain evidence="3 4">PLY_AMNH</strain>
    </source>
</reference>
<dbReference type="Pfam" id="PF01145">
    <property type="entry name" value="Band_7"/>
    <property type="match status" value="1"/>
</dbReference>
<comment type="caution">
    <text evidence="3">The sequence shown here is derived from an EMBL/GenBank/DDBJ whole genome shotgun (WGS) entry which is preliminary data.</text>
</comment>
<dbReference type="Gene3D" id="3.30.479.30">
    <property type="entry name" value="Band 7 domain"/>
    <property type="match status" value="1"/>
</dbReference>
<dbReference type="AlphaFoldDB" id="A0AAE0BN07"/>
<evidence type="ECO:0000313" key="3">
    <source>
        <dbReference type="EMBL" id="KAK3239591.1"/>
    </source>
</evidence>
<proteinExistence type="predicted"/>
<dbReference type="InterPro" id="IPR001107">
    <property type="entry name" value="Band_7"/>
</dbReference>
<dbReference type="SUPFAM" id="SSF117892">
    <property type="entry name" value="Band 7/SPFH domain"/>
    <property type="match status" value="1"/>
</dbReference>
<keyword evidence="4" id="KW-1185">Reference proteome</keyword>
<evidence type="ECO:0000256" key="1">
    <source>
        <dbReference type="SAM" id="MobiDB-lite"/>
    </source>
</evidence>
<gene>
    <name evidence="3" type="ORF">CYMTET_50491</name>
</gene>